<comment type="caution">
    <text evidence="15">The sequence shown here is derived from an EMBL/GenBank/DDBJ whole genome shotgun (WGS) entry which is preliminary data.</text>
</comment>
<evidence type="ECO:0000256" key="10">
    <source>
        <dbReference type="PIRNR" id="PIRNR005290"/>
    </source>
</evidence>
<dbReference type="GO" id="GO:0000932">
    <property type="term" value="C:P-body"/>
    <property type="evidence" value="ECO:0007669"/>
    <property type="project" value="UniProtKB-UniRule"/>
</dbReference>
<dbReference type="Proteomes" id="UP000887116">
    <property type="component" value="Unassembled WGS sequence"/>
</dbReference>
<dbReference type="GO" id="GO:0030015">
    <property type="term" value="C:CCR4-NOT core complex"/>
    <property type="evidence" value="ECO:0007669"/>
    <property type="project" value="UniProtKB-UniRule"/>
</dbReference>
<feature type="compositionally biased region" description="Low complexity" evidence="12">
    <location>
        <begin position="314"/>
        <end position="329"/>
    </location>
</feature>
<evidence type="ECO:0000256" key="4">
    <source>
        <dbReference type="ARBA" id="ARBA00022490"/>
    </source>
</evidence>
<feature type="compositionally biased region" description="Polar residues" evidence="12">
    <location>
        <begin position="330"/>
        <end position="346"/>
    </location>
</feature>
<dbReference type="EMBL" id="BMAO01016648">
    <property type="protein sequence ID" value="GFR10118.1"/>
    <property type="molecule type" value="Genomic_DNA"/>
</dbReference>
<accession>A0A8X6J4U5</accession>
<dbReference type="InterPro" id="IPR012270">
    <property type="entry name" value="CCR4-NOT_su3/5"/>
</dbReference>
<gene>
    <name evidence="15" type="primary">CNOT3</name>
    <name evidence="15" type="ORF">TNCT_576261</name>
</gene>
<keyword evidence="8 10" id="KW-0804">Transcription</keyword>
<evidence type="ECO:0000256" key="5">
    <source>
        <dbReference type="ARBA" id="ARBA00022491"/>
    </source>
</evidence>
<evidence type="ECO:0000256" key="11">
    <source>
        <dbReference type="SAM" id="Coils"/>
    </source>
</evidence>
<dbReference type="PIRSF" id="PIRSF005290">
    <property type="entry name" value="NOT_su_3_5"/>
    <property type="match status" value="1"/>
</dbReference>
<feature type="domain" description="NOT2/NOT3/NOT5 C-terminal" evidence="14">
    <location>
        <begin position="615"/>
        <end position="718"/>
    </location>
</feature>
<keyword evidence="9 10" id="KW-0539">Nucleus</keyword>
<evidence type="ECO:0000256" key="3">
    <source>
        <dbReference type="ARBA" id="ARBA00007682"/>
    </source>
</evidence>
<evidence type="ECO:0000259" key="13">
    <source>
        <dbReference type="Pfam" id="PF04065"/>
    </source>
</evidence>
<dbReference type="Pfam" id="PF04153">
    <property type="entry name" value="NOT2_3_5_C"/>
    <property type="match status" value="1"/>
</dbReference>
<feature type="coiled-coil region" evidence="11">
    <location>
        <begin position="132"/>
        <end position="159"/>
    </location>
</feature>
<feature type="coiled-coil region" evidence="11">
    <location>
        <begin position="41"/>
        <end position="97"/>
    </location>
</feature>
<dbReference type="InterPro" id="IPR040168">
    <property type="entry name" value="Not2/3/5"/>
</dbReference>
<dbReference type="GO" id="GO:2000036">
    <property type="term" value="P:regulation of stem cell population maintenance"/>
    <property type="evidence" value="ECO:0007669"/>
    <property type="project" value="UniProtKB-ARBA"/>
</dbReference>
<organism evidence="15 16">
    <name type="scientific">Trichonephila clavata</name>
    <name type="common">Joro spider</name>
    <name type="synonym">Nephila clavata</name>
    <dbReference type="NCBI Taxonomy" id="2740835"/>
    <lineage>
        <taxon>Eukaryota</taxon>
        <taxon>Metazoa</taxon>
        <taxon>Ecdysozoa</taxon>
        <taxon>Arthropoda</taxon>
        <taxon>Chelicerata</taxon>
        <taxon>Arachnida</taxon>
        <taxon>Araneae</taxon>
        <taxon>Araneomorphae</taxon>
        <taxon>Entelegynae</taxon>
        <taxon>Araneoidea</taxon>
        <taxon>Nephilidae</taxon>
        <taxon>Trichonephila</taxon>
    </lineage>
</organism>
<feature type="compositionally biased region" description="Polar residues" evidence="12">
    <location>
        <begin position="299"/>
        <end position="309"/>
    </location>
</feature>
<evidence type="ECO:0000256" key="6">
    <source>
        <dbReference type="ARBA" id="ARBA00022553"/>
    </source>
</evidence>
<dbReference type="InterPro" id="IPR038635">
    <property type="entry name" value="CCR4-NOT_su2/3/5_C_sf"/>
</dbReference>
<feature type="compositionally biased region" description="Polar residues" evidence="12">
    <location>
        <begin position="270"/>
        <end position="284"/>
    </location>
</feature>
<dbReference type="GO" id="GO:0006355">
    <property type="term" value="P:regulation of DNA-templated transcription"/>
    <property type="evidence" value="ECO:0007669"/>
    <property type="project" value="InterPro"/>
</dbReference>
<dbReference type="InterPro" id="IPR007207">
    <property type="entry name" value="Not_N"/>
</dbReference>
<evidence type="ECO:0000256" key="8">
    <source>
        <dbReference type="ARBA" id="ARBA00023163"/>
    </source>
</evidence>
<evidence type="ECO:0000313" key="16">
    <source>
        <dbReference type="Proteomes" id="UP000887116"/>
    </source>
</evidence>
<feature type="region of interest" description="Disordered" evidence="12">
    <location>
        <begin position="255"/>
        <end position="346"/>
    </location>
</feature>
<keyword evidence="11" id="KW-0175">Coiled coil</keyword>
<keyword evidence="4 10" id="KW-0963">Cytoplasm</keyword>
<keyword evidence="16" id="KW-1185">Reference proteome</keyword>
<dbReference type="GO" id="GO:0005634">
    <property type="term" value="C:nucleus"/>
    <property type="evidence" value="ECO:0007669"/>
    <property type="project" value="UniProtKB-SubCell"/>
</dbReference>
<dbReference type="Gene3D" id="2.30.30.1020">
    <property type="entry name" value="CCR4-NOT complex subunit 2/3/5, C-terminal domain"/>
    <property type="match status" value="1"/>
</dbReference>
<dbReference type="AlphaFoldDB" id="A0A8X6J4U5"/>
<proteinExistence type="inferred from homology"/>
<evidence type="ECO:0000256" key="2">
    <source>
        <dbReference type="ARBA" id="ARBA00004496"/>
    </source>
</evidence>
<evidence type="ECO:0000313" key="15">
    <source>
        <dbReference type="EMBL" id="GFR10118.1"/>
    </source>
</evidence>
<comment type="similarity">
    <text evidence="3 10">Belongs to the CNOT2/3/5 family.</text>
</comment>
<protein>
    <submittedName>
        <fullName evidence="15">CCR4-NOT transcription complex subunit 3</fullName>
    </submittedName>
</protein>
<keyword evidence="5 10" id="KW-0678">Repressor</keyword>
<dbReference type="InterPro" id="IPR007282">
    <property type="entry name" value="NOT2/3/5_C"/>
</dbReference>
<name>A0A8X6J4U5_TRICU</name>
<reference evidence="15" key="1">
    <citation type="submission" date="2020-07" db="EMBL/GenBank/DDBJ databases">
        <title>Multicomponent nature underlies the extraordinary mechanical properties of spider dragline silk.</title>
        <authorList>
            <person name="Kono N."/>
            <person name="Nakamura H."/>
            <person name="Mori M."/>
            <person name="Yoshida Y."/>
            <person name="Ohtoshi R."/>
            <person name="Malay A.D."/>
            <person name="Moran D.A.P."/>
            <person name="Tomita M."/>
            <person name="Numata K."/>
            <person name="Arakawa K."/>
        </authorList>
    </citation>
    <scope>NUCLEOTIDE SEQUENCE</scope>
</reference>
<comment type="subcellular location">
    <subcellularLocation>
        <location evidence="2 10">Cytoplasm</location>
    </subcellularLocation>
    <subcellularLocation>
        <location evidence="1 10">Nucleus</location>
    </subcellularLocation>
</comment>
<keyword evidence="7 10" id="KW-0805">Transcription regulation</keyword>
<keyword evidence="6" id="KW-0597">Phosphoprotein</keyword>
<sequence length="724" mass="82386">MADRRKLQSEVERCLKKVSEGVDAFEDTWKKVHSATNSNQKDKYEADLKKEIKKLQRLRDQIKNWLTSGDIKDKRSLQDARKTIEIQMERFKVVERETKTKAYSKEGLGAAQKLDPAQKERDEITSWLTACIESLTIQLDKFESEMDAINLSLKKKKNDQEKQDRHGELDDSCEKHKYHISQLEALLRKLDNGTVEVDQIKKIQDDVEYYRDCSQEPDFHENDYMYDDFNLGDYEDYLAKQMAECLALEFISGQSTQQPQQTVTPEEESSAVSNSPTSTNSRSHSPCLENHSSEENKIPESNSSNTIQQPPSPSNANNLSSECSSPVSSHVNFHNSQPVINSQTSSTPYAAATANLPNNHYKMSNNHENAWSSSNSLDEELSNDVNMKPFHCTNSSDTLHNNNIHVSKSSVPVSNSWTDSNYNRFHFQDTESSSGMHCDSTNQNIFNNSDSQLHAGTETSKNVVSSVNCQNNNARSYGSSALLNISSTNSVILDEAQSSLKNLAERAVLSNGMSNHVHNLPFSTIQNKGSQLTHIIFGNDENDIFMDSSLNILLKPSPSSASAEIDIRQIFGQYPQNSFTEDQKHALSILEVASKHLPKPMDSLKLKSNGPGAPASTPDYYPLTAPNSNTIEFFQRLSTETLFFIFYFLQGTKAQYYAAKALKTKSWRFHTMFMMWFQRHEEPKTITDDFEQGTYVYFDFEKWVQRKKEGFTFEYKYLEDIDLN</sequence>
<evidence type="ECO:0000259" key="14">
    <source>
        <dbReference type="Pfam" id="PF04153"/>
    </source>
</evidence>
<evidence type="ECO:0000256" key="12">
    <source>
        <dbReference type="SAM" id="MobiDB-lite"/>
    </source>
</evidence>
<evidence type="ECO:0000256" key="7">
    <source>
        <dbReference type="ARBA" id="ARBA00023015"/>
    </source>
</evidence>
<feature type="domain" description="CCR4-Not complex component Not N-terminal" evidence="13">
    <location>
        <begin position="4"/>
        <end position="231"/>
    </location>
</feature>
<evidence type="ECO:0000256" key="1">
    <source>
        <dbReference type="ARBA" id="ARBA00004123"/>
    </source>
</evidence>
<dbReference type="OrthoDB" id="293823at2759"/>
<dbReference type="Pfam" id="PF04065">
    <property type="entry name" value="Not3"/>
    <property type="match status" value="1"/>
</dbReference>
<feature type="compositionally biased region" description="Low complexity" evidence="12">
    <location>
        <begin position="255"/>
        <end position="264"/>
    </location>
</feature>
<dbReference type="PANTHER" id="PTHR23326">
    <property type="entry name" value="CCR4 NOT-RELATED"/>
    <property type="match status" value="1"/>
</dbReference>
<evidence type="ECO:0000256" key="9">
    <source>
        <dbReference type="ARBA" id="ARBA00023242"/>
    </source>
</evidence>